<name>A0A0A9GG76_ARUDO</name>
<dbReference type="EMBL" id="GBRH01176345">
    <property type="protein sequence ID" value="JAE21551.1"/>
    <property type="molecule type" value="Transcribed_RNA"/>
</dbReference>
<reference evidence="1" key="2">
    <citation type="journal article" date="2015" name="Data Brief">
        <title>Shoot transcriptome of the giant reed, Arundo donax.</title>
        <authorList>
            <person name="Barrero R.A."/>
            <person name="Guerrero F.D."/>
            <person name="Moolhuijzen P."/>
            <person name="Goolsby J.A."/>
            <person name="Tidwell J."/>
            <person name="Bellgard S.E."/>
            <person name="Bellgard M.I."/>
        </authorList>
    </citation>
    <scope>NUCLEOTIDE SEQUENCE</scope>
    <source>
        <tissue evidence="1">Shoot tissue taken approximately 20 cm above the soil surface</tissue>
    </source>
</reference>
<organism evidence="1">
    <name type="scientific">Arundo donax</name>
    <name type="common">Giant reed</name>
    <name type="synonym">Donax arundinaceus</name>
    <dbReference type="NCBI Taxonomy" id="35708"/>
    <lineage>
        <taxon>Eukaryota</taxon>
        <taxon>Viridiplantae</taxon>
        <taxon>Streptophyta</taxon>
        <taxon>Embryophyta</taxon>
        <taxon>Tracheophyta</taxon>
        <taxon>Spermatophyta</taxon>
        <taxon>Magnoliopsida</taxon>
        <taxon>Liliopsida</taxon>
        <taxon>Poales</taxon>
        <taxon>Poaceae</taxon>
        <taxon>PACMAD clade</taxon>
        <taxon>Arundinoideae</taxon>
        <taxon>Arundineae</taxon>
        <taxon>Arundo</taxon>
    </lineage>
</organism>
<evidence type="ECO:0000313" key="1">
    <source>
        <dbReference type="EMBL" id="JAE21551.1"/>
    </source>
</evidence>
<sequence>MRASGKIYALESPKHLPSKQTVLSELSLLCIPGSTLTNVLIRVVPQPGAILPYSKFKAVVFVTNHTMSTWN</sequence>
<reference evidence="1" key="1">
    <citation type="submission" date="2014-09" db="EMBL/GenBank/DDBJ databases">
        <authorList>
            <person name="Magalhaes I.L.F."/>
            <person name="Oliveira U."/>
            <person name="Santos F.R."/>
            <person name="Vidigal T.H.D.A."/>
            <person name="Brescovit A.D."/>
            <person name="Santos A.J."/>
        </authorList>
    </citation>
    <scope>NUCLEOTIDE SEQUENCE</scope>
    <source>
        <tissue evidence="1">Shoot tissue taken approximately 20 cm above the soil surface</tissue>
    </source>
</reference>
<accession>A0A0A9GG76</accession>
<proteinExistence type="predicted"/>
<dbReference type="AlphaFoldDB" id="A0A0A9GG76"/>
<protein>
    <submittedName>
        <fullName evidence="1">BGAL3</fullName>
    </submittedName>
</protein>